<dbReference type="Proteomes" id="UP000001514">
    <property type="component" value="Unassembled WGS sequence"/>
</dbReference>
<reference evidence="4 5" key="1">
    <citation type="journal article" date="2011" name="Science">
        <title>The Selaginella genome identifies genetic changes associated with the evolution of vascular plants.</title>
        <authorList>
            <person name="Banks J.A."/>
            <person name="Nishiyama T."/>
            <person name="Hasebe M."/>
            <person name="Bowman J.L."/>
            <person name="Gribskov M."/>
            <person name="dePamphilis C."/>
            <person name="Albert V.A."/>
            <person name="Aono N."/>
            <person name="Aoyama T."/>
            <person name="Ambrose B.A."/>
            <person name="Ashton N.W."/>
            <person name="Axtell M.J."/>
            <person name="Barker E."/>
            <person name="Barker M.S."/>
            <person name="Bennetzen J.L."/>
            <person name="Bonawitz N.D."/>
            <person name="Chapple C."/>
            <person name="Cheng C."/>
            <person name="Correa L.G."/>
            <person name="Dacre M."/>
            <person name="DeBarry J."/>
            <person name="Dreyer I."/>
            <person name="Elias M."/>
            <person name="Engstrom E.M."/>
            <person name="Estelle M."/>
            <person name="Feng L."/>
            <person name="Finet C."/>
            <person name="Floyd S.K."/>
            <person name="Frommer W.B."/>
            <person name="Fujita T."/>
            <person name="Gramzow L."/>
            <person name="Gutensohn M."/>
            <person name="Harholt J."/>
            <person name="Hattori M."/>
            <person name="Heyl A."/>
            <person name="Hirai T."/>
            <person name="Hiwatashi Y."/>
            <person name="Ishikawa M."/>
            <person name="Iwata M."/>
            <person name="Karol K.G."/>
            <person name="Koehler B."/>
            <person name="Kolukisaoglu U."/>
            <person name="Kubo M."/>
            <person name="Kurata T."/>
            <person name="Lalonde S."/>
            <person name="Li K."/>
            <person name="Li Y."/>
            <person name="Litt A."/>
            <person name="Lyons E."/>
            <person name="Manning G."/>
            <person name="Maruyama T."/>
            <person name="Michael T.P."/>
            <person name="Mikami K."/>
            <person name="Miyazaki S."/>
            <person name="Morinaga S."/>
            <person name="Murata T."/>
            <person name="Mueller-Roeber B."/>
            <person name="Nelson D.R."/>
            <person name="Obara M."/>
            <person name="Oguri Y."/>
            <person name="Olmstead R.G."/>
            <person name="Onodera N."/>
            <person name="Petersen B.L."/>
            <person name="Pils B."/>
            <person name="Prigge M."/>
            <person name="Rensing S.A."/>
            <person name="Riano-Pachon D.M."/>
            <person name="Roberts A.W."/>
            <person name="Sato Y."/>
            <person name="Scheller H.V."/>
            <person name="Schulz B."/>
            <person name="Schulz C."/>
            <person name="Shakirov E.V."/>
            <person name="Shibagaki N."/>
            <person name="Shinohara N."/>
            <person name="Shippen D.E."/>
            <person name="Soerensen I."/>
            <person name="Sotooka R."/>
            <person name="Sugimoto N."/>
            <person name="Sugita M."/>
            <person name="Sumikawa N."/>
            <person name="Tanurdzic M."/>
            <person name="Theissen G."/>
            <person name="Ulvskov P."/>
            <person name="Wakazuki S."/>
            <person name="Weng J.K."/>
            <person name="Willats W.W."/>
            <person name="Wipf D."/>
            <person name="Wolf P.G."/>
            <person name="Yang L."/>
            <person name="Zimmer A.D."/>
            <person name="Zhu Q."/>
            <person name="Mitros T."/>
            <person name="Hellsten U."/>
            <person name="Loque D."/>
            <person name="Otillar R."/>
            <person name="Salamov A."/>
            <person name="Schmutz J."/>
            <person name="Shapiro H."/>
            <person name="Lindquist E."/>
            <person name="Lucas S."/>
            <person name="Rokhsar D."/>
            <person name="Grigoriev I.V."/>
        </authorList>
    </citation>
    <scope>NUCLEOTIDE SEQUENCE [LARGE SCALE GENOMIC DNA]</scope>
</reference>
<feature type="non-terminal residue" evidence="4">
    <location>
        <position position="530"/>
    </location>
</feature>
<dbReference type="PANTHER" id="PTHR13271:SF55">
    <property type="entry name" value="SET DOMAIN-CONTAINING PROTEIN"/>
    <property type="match status" value="1"/>
</dbReference>
<gene>
    <name evidence="4" type="ORF">SELMODRAFT_42811</name>
</gene>
<evidence type="ECO:0000256" key="1">
    <source>
        <dbReference type="ARBA" id="ARBA00022603"/>
    </source>
</evidence>
<dbReference type="EMBL" id="GL377628">
    <property type="protein sequence ID" value="EFJ14220.1"/>
    <property type="molecule type" value="Genomic_DNA"/>
</dbReference>
<dbReference type="SUPFAM" id="SSF82199">
    <property type="entry name" value="SET domain"/>
    <property type="match status" value="1"/>
</dbReference>
<evidence type="ECO:0000256" key="2">
    <source>
        <dbReference type="ARBA" id="ARBA00022679"/>
    </source>
</evidence>
<proteinExistence type="predicted"/>
<dbReference type="KEGG" id="smo:SELMODRAFT_42811"/>
<keyword evidence="3" id="KW-0949">S-adenosyl-L-methionine</keyword>
<dbReference type="InterPro" id="IPR036464">
    <property type="entry name" value="Rubisco_LSMT_subst-bd_sf"/>
</dbReference>
<dbReference type="GO" id="GO:0016279">
    <property type="term" value="F:protein-lysine N-methyltransferase activity"/>
    <property type="evidence" value="ECO:0000318"/>
    <property type="project" value="GO_Central"/>
</dbReference>
<dbReference type="CDD" id="cd10527">
    <property type="entry name" value="SET_LSMT"/>
    <property type="match status" value="1"/>
</dbReference>
<keyword evidence="5" id="KW-1185">Reference proteome</keyword>
<dbReference type="Gene3D" id="3.90.1410.10">
    <property type="entry name" value="set domain protein methyltransferase, domain 1"/>
    <property type="match status" value="1"/>
</dbReference>
<dbReference type="Gene3D" id="3.90.1420.10">
    <property type="entry name" value="Rubisco LSMT, substrate-binding domain"/>
    <property type="match status" value="1"/>
</dbReference>
<organism evidence="5">
    <name type="scientific">Selaginella moellendorffii</name>
    <name type="common">Spikemoss</name>
    <dbReference type="NCBI Taxonomy" id="88036"/>
    <lineage>
        <taxon>Eukaryota</taxon>
        <taxon>Viridiplantae</taxon>
        <taxon>Streptophyta</taxon>
        <taxon>Embryophyta</taxon>
        <taxon>Tracheophyta</taxon>
        <taxon>Lycopodiopsida</taxon>
        <taxon>Selaginellales</taxon>
        <taxon>Selaginellaceae</taxon>
        <taxon>Selaginella</taxon>
    </lineage>
</organism>
<dbReference type="eggNOG" id="KOG1337">
    <property type="taxonomic scope" value="Eukaryota"/>
</dbReference>
<evidence type="ECO:0000313" key="4">
    <source>
        <dbReference type="EMBL" id="EFJ14220.1"/>
    </source>
</evidence>
<accession>D8SMQ0</accession>
<dbReference type="InParanoid" id="D8SMQ0"/>
<evidence type="ECO:0000256" key="3">
    <source>
        <dbReference type="ARBA" id="ARBA00022691"/>
    </source>
</evidence>
<dbReference type="HOGENOM" id="CLU_034591_1_0_1"/>
<protein>
    <submittedName>
        <fullName evidence="4">Uncharacterized protein</fullName>
    </submittedName>
</protein>
<sequence length="530" mass="59676">EEERLERFSRWSQEHGIQFRGCAIKRVSDAEGFGLYTQNDSARGDFLSFCAPLSTDFADVLVVTPLDLALTPVTIVKDPVLGNVYREMLGNEIDDRLLVMIFLIIERARGRASFWAPYLEMLPSGFGTPLWFEDEELMELDGTTLFEATKAQQRCLPSVYIGTLCCQLFLVSLYLFRPDDRELEFQEFLWANCIFWTRALNIPCPASFVTSSSPEVAKDDGNRLVIYVLPHPFISCSSKDVSTIWIEGLVPGIDFCNHTRRASGLWEIDGSDGSTSGVPHSMYLIADVVFPPGSEVLINYGDKGNEELLFLYGFVEEDNSNDYVMVHFPKMFLDEDNTMDFKLQLLRELDLSLKWLLPSSLLASGFLRKNPDDKATRTHPGFSWSGHRKAPSYLDCLVFPEDMVLSLRVLSMPETALHGVANLLEQISHVPSKDDIQAAVWEVCGDAEALTLLVTILSAKMADLVRGTGPESRDEELLERDRRCKEQGTVDDTGFLSQNHRACVIYRKSQKRLVSSFLQEAKLALEACLA</sequence>
<dbReference type="OMA" id="LLNAKMM"/>
<dbReference type="FunCoup" id="D8SMQ0">
    <property type="interactions" value="1208"/>
</dbReference>
<dbReference type="InterPro" id="IPR046341">
    <property type="entry name" value="SET_dom_sf"/>
</dbReference>
<keyword evidence="2" id="KW-0808">Transferase</keyword>
<dbReference type="PANTHER" id="PTHR13271">
    <property type="entry name" value="UNCHARACTERIZED PUTATIVE METHYLTRANSFERASE"/>
    <property type="match status" value="1"/>
</dbReference>
<feature type="non-terminal residue" evidence="4">
    <location>
        <position position="1"/>
    </location>
</feature>
<dbReference type="GO" id="GO:0032259">
    <property type="term" value="P:methylation"/>
    <property type="evidence" value="ECO:0007669"/>
    <property type="project" value="UniProtKB-KW"/>
</dbReference>
<evidence type="ECO:0000313" key="5">
    <source>
        <dbReference type="Proteomes" id="UP000001514"/>
    </source>
</evidence>
<dbReference type="AlphaFoldDB" id="D8SMQ0"/>
<dbReference type="Gramene" id="EFJ14220">
    <property type="protein sequence ID" value="EFJ14220"/>
    <property type="gene ID" value="SELMODRAFT_42811"/>
</dbReference>
<dbReference type="InterPro" id="IPR050600">
    <property type="entry name" value="SETD3_SETD6_MTase"/>
</dbReference>
<name>D8SMQ0_SELML</name>
<keyword evidence="1" id="KW-0489">Methyltransferase</keyword>